<dbReference type="EMBL" id="ML742102">
    <property type="protein sequence ID" value="KAE8150127.1"/>
    <property type="molecule type" value="Genomic_DNA"/>
</dbReference>
<dbReference type="AlphaFoldDB" id="A0A5N6TUZ8"/>
<keyword evidence="2" id="KW-1185">Reference proteome</keyword>
<accession>A0A5N6TUZ8</accession>
<sequence length="68" mass="7165">MTNSHQIADCKGGVVDVLLGGFEDLLVHSHAHIGYAKGMGCVIVVGAWLSVSFIIHGVCMEIEIGILC</sequence>
<evidence type="ECO:0000313" key="1">
    <source>
        <dbReference type="EMBL" id="KAE8150127.1"/>
    </source>
</evidence>
<reference evidence="1 2" key="1">
    <citation type="submission" date="2019-04" db="EMBL/GenBank/DDBJ databases">
        <title>Friends and foes A comparative genomics study of 23 Aspergillus species from section Flavi.</title>
        <authorList>
            <consortium name="DOE Joint Genome Institute"/>
            <person name="Kjaerbolling I."/>
            <person name="Vesth T."/>
            <person name="Frisvad J.C."/>
            <person name="Nybo J.L."/>
            <person name="Theobald S."/>
            <person name="Kildgaard S."/>
            <person name="Isbrandt T."/>
            <person name="Kuo A."/>
            <person name="Sato A."/>
            <person name="Lyhne E.K."/>
            <person name="Kogle M.E."/>
            <person name="Wiebenga A."/>
            <person name="Kun R.S."/>
            <person name="Lubbers R.J."/>
            <person name="Makela M.R."/>
            <person name="Barry K."/>
            <person name="Chovatia M."/>
            <person name="Clum A."/>
            <person name="Daum C."/>
            <person name="Haridas S."/>
            <person name="He G."/>
            <person name="LaButti K."/>
            <person name="Lipzen A."/>
            <person name="Mondo S."/>
            <person name="Riley R."/>
            <person name="Salamov A."/>
            <person name="Simmons B.A."/>
            <person name="Magnuson J.K."/>
            <person name="Henrissat B."/>
            <person name="Mortensen U.H."/>
            <person name="Larsen T.O."/>
            <person name="Devries R.P."/>
            <person name="Grigoriev I.V."/>
            <person name="Machida M."/>
            <person name="Baker S.E."/>
            <person name="Andersen M.R."/>
        </authorList>
    </citation>
    <scope>NUCLEOTIDE SEQUENCE [LARGE SCALE GENOMIC DNA]</scope>
    <source>
        <strain evidence="1 2">IBT 18842</strain>
    </source>
</reference>
<dbReference type="Proteomes" id="UP000325780">
    <property type="component" value="Unassembled WGS sequence"/>
</dbReference>
<name>A0A5N6TUZ8_ASPAV</name>
<evidence type="ECO:0000313" key="2">
    <source>
        <dbReference type="Proteomes" id="UP000325780"/>
    </source>
</evidence>
<gene>
    <name evidence="1" type="ORF">BDV25DRAFT_154937</name>
</gene>
<organism evidence="1 2">
    <name type="scientific">Aspergillus avenaceus</name>
    <dbReference type="NCBI Taxonomy" id="36643"/>
    <lineage>
        <taxon>Eukaryota</taxon>
        <taxon>Fungi</taxon>
        <taxon>Dikarya</taxon>
        <taxon>Ascomycota</taxon>
        <taxon>Pezizomycotina</taxon>
        <taxon>Eurotiomycetes</taxon>
        <taxon>Eurotiomycetidae</taxon>
        <taxon>Eurotiales</taxon>
        <taxon>Aspergillaceae</taxon>
        <taxon>Aspergillus</taxon>
        <taxon>Aspergillus subgen. Circumdati</taxon>
    </lineage>
</organism>
<protein>
    <submittedName>
        <fullName evidence="1">Uncharacterized protein</fullName>
    </submittedName>
</protein>
<proteinExistence type="predicted"/>